<evidence type="ECO:0000313" key="2">
    <source>
        <dbReference type="Proteomes" id="UP001307608"/>
    </source>
</evidence>
<organism evidence="1 2">
    <name type="scientific">Marinomonas pontica</name>
    <dbReference type="NCBI Taxonomy" id="264739"/>
    <lineage>
        <taxon>Bacteria</taxon>
        <taxon>Pseudomonadati</taxon>
        <taxon>Pseudomonadota</taxon>
        <taxon>Gammaproteobacteria</taxon>
        <taxon>Oceanospirillales</taxon>
        <taxon>Oceanospirillaceae</taxon>
        <taxon>Marinomonas</taxon>
    </lineage>
</organism>
<dbReference type="InterPro" id="IPR007411">
    <property type="entry name" value="EpmC"/>
</dbReference>
<dbReference type="EMBL" id="AP027271">
    <property type="protein sequence ID" value="BDX02914.1"/>
    <property type="molecule type" value="Genomic_DNA"/>
</dbReference>
<dbReference type="RefSeq" id="WP_338267003.1">
    <property type="nucleotide sequence ID" value="NZ_AP027271.1"/>
</dbReference>
<gene>
    <name evidence="1" type="ORF">MACH16_16620</name>
</gene>
<name>A0ABM8FCY0_9GAMM</name>
<accession>A0ABM8FCY0</accession>
<sequence length="179" mass="20446">MASATQLVAAFNACFLSNFNTCLIGGAQEPLYVPAEPNDSAKIFFRLDYASSALHEVSHWCIAGDKRRLLEDYGYWYESDTRDLQTQAKFEQVEVRPQAVECVLHWAAGLPFRVSVDNLSMPDYNAEHFENAVMTQVGKYVVSGLPVRAETFSAYLLAQRFPDLEFSEFLKQRYEDYCR</sequence>
<reference evidence="1 2" key="1">
    <citation type="submission" date="2023-01" db="EMBL/GenBank/DDBJ databases">
        <title>Complete genome sequence of Marinomonas pontica strain 200518_36.</title>
        <authorList>
            <person name="Ueki S."/>
            <person name="Gajardo G."/>
            <person name="Maruyama F."/>
        </authorList>
    </citation>
    <scope>NUCLEOTIDE SEQUENCE [LARGE SCALE GENOMIC DNA]</scope>
    <source>
        <strain evidence="1 2">200518_36</strain>
    </source>
</reference>
<evidence type="ECO:0000313" key="1">
    <source>
        <dbReference type="EMBL" id="BDX02914.1"/>
    </source>
</evidence>
<keyword evidence="2" id="KW-1185">Reference proteome</keyword>
<proteinExistence type="predicted"/>
<protein>
    <submittedName>
        <fullName evidence="1">Transporting ATPase</fullName>
    </submittedName>
</protein>
<dbReference type="Proteomes" id="UP001307608">
    <property type="component" value="Chromosome"/>
</dbReference>
<dbReference type="Pfam" id="PF04315">
    <property type="entry name" value="EpmC"/>
    <property type="match status" value="1"/>
</dbReference>